<feature type="signal peptide" evidence="2">
    <location>
        <begin position="1"/>
        <end position="18"/>
    </location>
</feature>
<dbReference type="WBParaSite" id="L893_g12131.t1">
    <property type="protein sequence ID" value="L893_g12131.t1"/>
    <property type="gene ID" value="L893_g12131"/>
</dbReference>
<dbReference type="Proteomes" id="UP000095287">
    <property type="component" value="Unplaced"/>
</dbReference>
<name>A0A1I7Y2Q2_9BILA</name>
<evidence type="ECO:0000256" key="1">
    <source>
        <dbReference type="ARBA" id="ARBA00022729"/>
    </source>
</evidence>
<dbReference type="SUPFAM" id="SSF56994">
    <property type="entry name" value="Insulin-like"/>
    <property type="match status" value="1"/>
</dbReference>
<organism evidence="3 4">
    <name type="scientific">Steinernema glaseri</name>
    <dbReference type="NCBI Taxonomy" id="37863"/>
    <lineage>
        <taxon>Eukaryota</taxon>
        <taxon>Metazoa</taxon>
        <taxon>Ecdysozoa</taxon>
        <taxon>Nematoda</taxon>
        <taxon>Chromadorea</taxon>
        <taxon>Rhabditida</taxon>
        <taxon>Tylenchina</taxon>
        <taxon>Panagrolaimomorpha</taxon>
        <taxon>Strongyloidoidea</taxon>
        <taxon>Steinernematidae</taxon>
        <taxon>Steinernema</taxon>
    </lineage>
</organism>
<dbReference type="Gene3D" id="1.10.100.10">
    <property type="entry name" value="Insulin-like"/>
    <property type="match status" value="1"/>
</dbReference>
<keyword evidence="3" id="KW-1185">Reference proteome</keyword>
<accession>A0A1I7Y2Q2</accession>
<protein>
    <submittedName>
        <fullName evidence="4">IlGF domain-containing protein</fullName>
    </submittedName>
</protein>
<evidence type="ECO:0000256" key="2">
    <source>
        <dbReference type="SAM" id="SignalP"/>
    </source>
</evidence>
<proteinExistence type="predicted"/>
<dbReference type="InterPro" id="IPR036438">
    <property type="entry name" value="Insulin-like_sf"/>
</dbReference>
<keyword evidence="1 2" id="KW-0732">Signal</keyword>
<dbReference type="AlphaFoldDB" id="A0A1I7Y2Q2"/>
<sequence>MKLLMLIIAAAFVVIVSSKSVKYTELHELPRSEWDMGISHIFKGLSKKTMNIKQKICGMTLLTAASEVCDRGYNLKKSTKSNGFENDHQVLCCKRGCTLNEVKEYFCV</sequence>
<evidence type="ECO:0000313" key="3">
    <source>
        <dbReference type="Proteomes" id="UP000095287"/>
    </source>
</evidence>
<reference evidence="4" key="1">
    <citation type="submission" date="2016-11" db="UniProtKB">
        <authorList>
            <consortium name="WormBaseParasite"/>
        </authorList>
    </citation>
    <scope>IDENTIFICATION</scope>
</reference>
<feature type="chain" id="PRO_5009311759" evidence="2">
    <location>
        <begin position="19"/>
        <end position="108"/>
    </location>
</feature>
<evidence type="ECO:0000313" key="4">
    <source>
        <dbReference type="WBParaSite" id="L893_g12131.t1"/>
    </source>
</evidence>